<protein>
    <submittedName>
        <fullName evidence="1">Uncharacterized protein</fullName>
    </submittedName>
</protein>
<dbReference type="EMBL" id="CP007151">
    <property type="protein sequence ID" value="AHI30237.1"/>
    <property type="molecule type" value="Genomic_DNA"/>
</dbReference>
<evidence type="ECO:0000313" key="2">
    <source>
        <dbReference type="Proteomes" id="UP000061489"/>
    </source>
</evidence>
<dbReference type="AlphaFoldDB" id="W5YLY8"/>
<dbReference type="Proteomes" id="UP000061489">
    <property type="component" value="Chromosome"/>
</dbReference>
<sequence length="77" mass="8749">MNDRGFEPGKKHRFHFSIVRRPSQDACHDYIDYLDQNAALISRPILTGPASRGSIGVRRFLSDVALVRQRKFGSDFG</sequence>
<organism evidence="1 2">
    <name type="scientific">Marinobacter similis</name>
    <dbReference type="NCBI Taxonomy" id="1420916"/>
    <lineage>
        <taxon>Bacteria</taxon>
        <taxon>Pseudomonadati</taxon>
        <taxon>Pseudomonadota</taxon>
        <taxon>Gammaproteobacteria</taxon>
        <taxon>Pseudomonadales</taxon>
        <taxon>Marinobacteraceae</taxon>
        <taxon>Marinobacter</taxon>
    </lineage>
</organism>
<keyword evidence="2" id="KW-1185">Reference proteome</keyword>
<reference evidence="1 2" key="1">
    <citation type="journal article" date="2014" name="Genome Announc.">
        <title>Draft Genome Sequences of Marinobacter similis A3d10T and Marinobacter salarius R9SW1T.</title>
        <authorList>
            <person name="Ivanova E.P."/>
            <person name="Ng H.J."/>
            <person name="Webb H.K."/>
            <person name="Feng G."/>
            <person name="Oshima K."/>
            <person name="Hattori M."/>
            <person name="Ohkuma M."/>
            <person name="Sergeev A.F."/>
            <person name="Mikhailov V.V."/>
            <person name="Crawford R.J."/>
            <person name="Sawabe T."/>
        </authorList>
    </citation>
    <scope>NUCLEOTIDE SEQUENCE [LARGE SCALE GENOMIC DNA]</scope>
    <source>
        <strain evidence="1 2">A3d10</strain>
    </source>
</reference>
<gene>
    <name evidence="1" type="ORF">AU14_16515</name>
</gene>
<dbReference type="KEGG" id="msx:AU14_16515"/>
<accession>W5YLY8</accession>
<evidence type="ECO:0000313" key="1">
    <source>
        <dbReference type="EMBL" id="AHI30237.1"/>
    </source>
</evidence>
<proteinExistence type="predicted"/>
<dbReference type="HOGENOM" id="CLU_2633942_0_0_6"/>
<name>W5YLY8_9GAMM</name>